<dbReference type="AlphaFoldDB" id="A0AAD2CY00"/>
<evidence type="ECO:0000313" key="3">
    <source>
        <dbReference type="Proteomes" id="UP001295684"/>
    </source>
</evidence>
<sequence>MGCFNSNTGKKGRQQENENDQFTPIVVDYGSLPQPREFSPEKKKEADEIIEKLVDPVEFAVKNLDQENPTRLDVTRLLPIDLEAVCYKKGIEDVSKDEFINQAYKCINLVRMAPVFFANNILECVQSRYCSNKDYHTFDGLRFITMDGVSKCNEVLDELGKMSKVPQLIWSDTLSDAAFIMSDDVGLNTYEKEKYRLNYLKLELYPDEKDDKGLRLTEFKEHKSVIGFECVCNILIDDGGIFTDGALKALMDPDMAFVGIGYKEINDTRSNYIVIANRPPLEDKEIAKLTYEDLEPEFDPKSDPLYPFNF</sequence>
<name>A0AAD2CY00_EUPCR</name>
<reference evidence="2" key="1">
    <citation type="submission" date="2023-07" db="EMBL/GenBank/DDBJ databases">
        <authorList>
            <consortium name="AG Swart"/>
            <person name="Singh M."/>
            <person name="Singh A."/>
            <person name="Seah K."/>
            <person name="Emmerich C."/>
        </authorList>
    </citation>
    <scope>NUCLEOTIDE SEQUENCE</scope>
    <source>
        <strain evidence="2">DP1</strain>
    </source>
</reference>
<evidence type="ECO:0000256" key="1">
    <source>
        <dbReference type="SAM" id="MobiDB-lite"/>
    </source>
</evidence>
<organism evidence="2 3">
    <name type="scientific">Euplotes crassus</name>
    <dbReference type="NCBI Taxonomy" id="5936"/>
    <lineage>
        <taxon>Eukaryota</taxon>
        <taxon>Sar</taxon>
        <taxon>Alveolata</taxon>
        <taxon>Ciliophora</taxon>
        <taxon>Intramacronucleata</taxon>
        <taxon>Spirotrichea</taxon>
        <taxon>Hypotrichia</taxon>
        <taxon>Euplotida</taxon>
        <taxon>Euplotidae</taxon>
        <taxon>Moneuplotes</taxon>
    </lineage>
</organism>
<feature type="region of interest" description="Disordered" evidence="1">
    <location>
        <begin position="1"/>
        <end position="41"/>
    </location>
</feature>
<proteinExistence type="predicted"/>
<keyword evidence="3" id="KW-1185">Reference proteome</keyword>
<protein>
    <submittedName>
        <fullName evidence="2">Uncharacterized protein</fullName>
    </submittedName>
</protein>
<accession>A0AAD2CY00</accession>
<evidence type="ECO:0000313" key="2">
    <source>
        <dbReference type="EMBL" id="CAI2374224.1"/>
    </source>
</evidence>
<dbReference type="Proteomes" id="UP001295684">
    <property type="component" value="Unassembled WGS sequence"/>
</dbReference>
<gene>
    <name evidence="2" type="ORF">ECRASSUSDP1_LOCUS15576</name>
</gene>
<dbReference type="EMBL" id="CAMPGE010015610">
    <property type="protein sequence ID" value="CAI2374224.1"/>
    <property type="molecule type" value="Genomic_DNA"/>
</dbReference>
<comment type="caution">
    <text evidence="2">The sequence shown here is derived from an EMBL/GenBank/DDBJ whole genome shotgun (WGS) entry which is preliminary data.</text>
</comment>